<sequence>MNAQEASSFPRYRSRFVHISASDVLQRLRFSESDSLLDVCCGSGELTKLVTENARLKSTTAIDINSNMIDIAKSTNNADNITYLVGDVGAAETFKSEWKNSFDKVLAYYALQWIPNWPDTIIYLYECLKPGGEGYINITIDEPALVINVIHEAAYQLPRWQQFVKGFQYKHYPLQGNEEDFDAILRKAGFVDVKVEVEKTLNFFQFDTDLQAKDFIRCFLPQLECLPDDFKEDFLEDVFLNVRSKCEKTEDGRAVWKIPTLTAMFRKE</sequence>
<dbReference type="GeneID" id="102805153"/>
<organism evidence="1 2">
    <name type="scientific">Saccoglossus kowalevskii</name>
    <name type="common">Acorn worm</name>
    <dbReference type="NCBI Taxonomy" id="10224"/>
    <lineage>
        <taxon>Eukaryota</taxon>
        <taxon>Metazoa</taxon>
        <taxon>Hemichordata</taxon>
        <taxon>Enteropneusta</taxon>
        <taxon>Harrimaniidae</taxon>
        <taxon>Saccoglossus</taxon>
    </lineage>
</organism>
<name>A0ABM0M595_SACKO</name>
<evidence type="ECO:0000313" key="1">
    <source>
        <dbReference type="Proteomes" id="UP000694865"/>
    </source>
</evidence>
<dbReference type="SUPFAM" id="SSF53335">
    <property type="entry name" value="S-adenosyl-L-methionine-dependent methyltransferases"/>
    <property type="match status" value="1"/>
</dbReference>
<dbReference type="Pfam" id="PF13489">
    <property type="entry name" value="Methyltransf_23"/>
    <property type="match status" value="1"/>
</dbReference>
<protein>
    <submittedName>
        <fullName evidence="2">Phosphoethanolamine N-methyltransferase 2-like</fullName>
    </submittedName>
</protein>
<accession>A0ABM0M595</accession>
<dbReference type="PANTHER" id="PTHR43861:SF1">
    <property type="entry name" value="TRANS-ACONITATE 2-METHYLTRANSFERASE"/>
    <property type="match status" value="1"/>
</dbReference>
<dbReference type="Gene3D" id="3.40.50.150">
    <property type="entry name" value="Vaccinia Virus protein VP39"/>
    <property type="match status" value="1"/>
</dbReference>
<gene>
    <name evidence="2" type="primary">LOC102805153</name>
</gene>
<dbReference type="PANTHER" id="PTHR43861">
    <property type="entry name" value="TRANS-ACONITATE 2-METHYLTRANSFERASE-RELATED"/>
    <property type="match status" value="1"/>
</dbReference>
<reference evidence="2" key="1">
    <citation type="submission" date="2025-08" db="UniProtKB">
        <authorList>
            <consortium name="RefSeq"/>
        </authorList>
    </citation>
    <scope>IDENTIFICATION</scope>
    <source>
        <tissue evidence="2">Testes</tissue>
    </source>
</reference>
<evidence type="ECO:0000313" key="2">
    <source>
        <dbReference type="RefSeq" id="XP_006815186.1"/>
    </source>
</evidence>
<proteinExistence type="predicted"/>
<dbReference type="InterPro" id="IPR029063">
    <property type="entry name" value="SAM-dependent_MTases_sf"/>
</dbReference>
<dbReference type="CDD" id="cd02440">
    <property type="entry name" value="AdoMet_MTases"/>
    <property type="match status" value="1"/>
</dbReference>
<keyword evidence="1" id="KW-1185">Reference proteome</keyword>
<dbReference type="Proteomes" id="UP000694865">
    <property type="component" value="Unplaced"/>
</dbReference>
<dbReference type="RefSeq" id="XP_006815186.1">
    <property type="nucleotide sequence ID" value="XM_006815123.1"/>
</dbReference>